<evidence type="ECO:0000256" key="3">
    <source>
        <dbReference type="SAM" id="Phobius"/>
    </source>
</evidence>
<dbReference type="GeneID" id="189179"/>
<keyword evidence="3" id="KW-1133">Transmembrane helix</keyword>
<sequence>MKPAKQSIFVTMVMIYSVILIITIFTPVQQIHVDIIDITGFAKCALTTKWFRTQLAPFLGNLTAKKGPKNLKMVYHPLSIGQKKGNGTAVATCENGWLECQLNKLQCCTKKYSRNVTDFEILAVLECIQGKQWFGKALDCLQPRNLQTL</sequence>
<dbReference type="OrthoDB" id="5850948at2759"/>
<keyword evidence="3" id="KW-0472">Membrane</keyword>
<dbReference type="UCSC" id="W04A4.3">
    <property type="organism name" value="c. elegans"/>
</dbReference>
<dbReference type="Pfam" id="PF03227">
    <property type="entry name" value="GILT"/>
    <property type="match status" value="1"/>
</dbReference>
<dbReference type="PhylomeDB" id="O45889"/>
<dbReference type="InParanoid" id="O45889"/>
<name>O45889_CAEEL</name>
<comment type="similarity">
    <text evidence="1">Belongs to the GILT family.</text>
</comment>
<dbReference type="eggNOG" id="KOG3160">
    <property type="taxonomic scope" value="Eukaryota"/>
</dbReference>
<gene>
    <name evidence="4" type="ORF">CELE_W04A4.3</name>
    <name evidence="4 6" type="ORF">W04A4.3</name>
</gene>
<dbReference type="EMBL" id="BX284601">
    <property type="protein sequence ID" value="CAB04897.1"/>
    <property type="molecule type" value="Genomic_DNA"/>
</dbReference>
<dbReference type="RefSeq" id="NP_493398.1">
    <property type="nucleotide sequence ID" value="NM_060997.1"/>
</dbReference>
<keyword evidence="3" id="KW-0812">Transmembrane</keyword>
<feature type="transmembrane region" description="Helical" evidence="3">
    <location>
        <begin position="7"/>
        <end position="28"/>
    </location>
</feature>
<protein>
    <submittedName>
        <fullName evidence="4">DUF19 domain-containing protein</fullName>
    </submittedName>
</protein>
<dbReference type="AGR" id="WB:WBGene00012232"/>
<accession>O45889</accession>
<evidence type="ECO:0000313" key="6">
    <source>
        <dbReference type="WormBase" id="W04A4.3"/>
    </source>
</evidence>
<dbReference type="STRING" id="6239.W04A4.3.1"/>
<evidence type="ECO:0000256" key="1">
    <source>
        <dbReference type="ARBA" id="ARBA00005679"/>
    </source>
</evidence>
<keyword evidence="5" id="KW-1185">Reference proteome</keyword>
<evidence type="ECO:0000256" key="2">
    <source>
        <dbReference type="ARBA" id="ARBA00023180"/>
    </source>
</evidence>
<keyword evidence="2" id="KW-0325">Glycoprotein</keyword>
<dbReference type="FunCoup" id="O45889">
    <property type="interactions" value="252"/>
</dbReference>
<dbReference type="Proteomes" id="UP000001940">
    <property type="component" value="Chromosome I"/>
</dbReference>
<dbReference type="GO" id="GO:0016671">
    <property type="term" value="F:oxidoreductase activity, acting on a sulfur group of donors, disulfide as acceptor"/>
    <property type="evidence" value="ECO:0007669"/>
    <property type="project" value="InterPro"/>
</dbReference>
<reference evidence="4 5" key="1">
    <citation type="journal article" date="1998" name="Science">
        <title>Genome sequence of the nematode C. elegans: a platform for investigating biology.</title>
        <authorList>
            <consortium name="The C. elegans sequencing consortium"/>
            <person name="Sulson J.E."/>
            <person name="Waterston R."/>
        </authorList>
    </citation>
    <scope>NUCLEOTIDE SEQUENCE [LARGE SCALE GENOMIC DNA]</scope>
    <source>
        <strain evidence="4 5">Bristol N2</strain>
    </source>
</reference>
<dbReference type="AlphaFoldDB" id="O45889"/>
<organism evidence="4 5">
    <name type="scientific">Caenorhabditis elegans</name>
    <dbReference type="NCBI Taxonomy" id="6239"/>
    <lineage>
        <taxon>Eukaryota</taxon>
        <taxon>Metazoa</taxon>
        <taxon>Ecdysozoa</taxon>
        <taxon>Nematoda</taxon>
        <taxon>Chromadorea</taxon>
        <taxon>Rhabditida</taxon>
        <taxon>Rhabditina</taxon>
        <taxon>Rhabditomorpha</taxon>
        <taxon>Rhabditoidea</taxon>
        <taxon>Rhabditidae</taxon>
        <taxon>Peloderinae</taxon>
        <taxon>Caenorhabditis</taxon>
    </lineage>
</organism>
<dbReference type="KEGG" id="cel:CELE_W04A4.3"/>
<dbReference type="CTD" id="189179"/>
<dbReference type="WormBase" id="W04A4.3">
    <property type="protein sequence ID" value="CE14572"/>
    <property type="gene ID" value="WBGene00012232"/>
</dbReference>
<evidence type="ECO:0000313" key="4">
    <source>
        <dbReference type="EMBL" id="CAB04897.1"/>
    </source>
</evidence>
<dbReference type="PIR" id="T26131">
    <property type="entry name" value="T26131"/>
</dbReference>
<dbReference type="Bgee" id="WBGene00012232">
    <property type="expression patterns" value="Expressed in material anatomical entity and 2 other cell types or tissues"/>
</dbReference>
<evidence type="ECO:0000313" key="5">
    <source>
        <dbReference type="Proteomes" id="UP000001940"/>
    </source>
</evidence>
<proteinExistence type="inferred from homology"/>
<dbReference type="InterPro" id="IPR004911">
    <property type="entry name" value="Interferon-induced_GILT"/>
</dbReference>
<dbReference type="PaxDb" id="6239-W04A4.3"/>
<dbReference type="HOGENOM" id="CLU_1751348_0_0_1"/>